<keyword evidence="3" id="KW-1185">Reference proteome</keyword>
<evidence type="ECO:0000256" key="1">
    <source>
        <dbReference type="SAM" id="Phobius"/>
    </source>
</evidence>
<organism evidence="2 3">
    <name type="scientific">Pterulicium gracile</name>
    <dbReference type="NCBI Taxonomy" id="1884261"/>
    <lineage>
        <taxon>Eukaryota</taxon>
        <taxon>Fungi</taxon>
        <taxon>Dikarya</taxon>
        <taxon>Basidiomycota</taxon>
        <taxon>Agaricomycotina</taxon>
        <taxon>Agaricomycetes</taxon>
        <taxon>Agaricomycetidae</taxon>
        <taxon>Agaricales</taxon>
        <taxon>Pleurotineae</taxon>
        <taxon>Pterulaceae</taxon>
        <taxon>Pterulicium</taxon>
    </lineage>
</organism>
<feature type="transmembrane region" description="Helical" evidence="1">
    <location>
        <begin position="35"/>
        <end position="53"/>
    </location>
</feature>
<accession>A0A5C3QK57</accession>
<protein>
    <submittedName>
        <fullName evidence="2">Uncharacterized protein</fullName>
    </submittedName>
</protein>
<keyword evidence="1" id="KW-0472">Membrane</keyword>
<keyword evidence="1" id="KW-0812">Transmembrane</keyword>
<dbReference type="Proteomes" id="UP000305067">
    <property type="component" value="Unassembled WGS sequence"/>
</dbReference>
<dbReference type="AlphaFoldDB" id="A0A5C3QK57"/>
<keyword evidence="1" id="KW-1133">Transmembrane helix</keyword>
<dbReference type="EMBL" id="ML178823">
    <property type="protein sequence ID" value="TFL02152.1"/>
    <property type="molecule type" value="Genomic_DNA"/>
</dbReference>
<proteinExistence type="predicted"/>
<evidence type="ECO:0000313" key="3">
    <source>
        <dbReference type="Proteomes" id="UP000305067"/>
    </source>
</evidence>
<name>A0A5C3QK57_9AGAR</name>
<reference evidence="2 3" key="1">
    <citation type="journal article" date="2019" name="Nat. Ecol. Evol.">
        <title>Megaphylogeny resolves global patterns of mushroom evolution.</title>
        <authorList>
            <person name="Varga T."/>
            <person name="Krizsan K."/>
            <person name="Foldi C."/>
            <person name="Dima B."/>
            <person name="Sanchez-Garcia M."/>
            <person name="Sanchez-Ramirez S."/>
            <person name="Szollosi G.J."/>
            <person name="Szarkandi J.G."/>
            <person name="Papp V."/>
            <person name="Albert L."/>
            <person name="Andreopoulos W."/>
            <person name="Angelini C."/>
            <person name="Antonin V."/>
            <person name="Barry K.W."/>
            <person name="Bougher N.L."/>
            <person name="Buchanan P."/>
            <person name="Buyck B."/>
            <person name="Bense V."/>
            <person name="Catcheside P."/>
            <person name="Chovatia M."/>
            <person name="Cooper J."/>
            <person name="Damon W."/>
            <person name="Desjardin D."/>
            <person name="Finy P."/>
            <person name="Geml J."/>
            <person name="Haridas S."/>
            <person name="Hughes K."/>
            <person name="Justo A."/>
            <person name="Karasinski D."/>
            <person name="Kautmanova I."/>
            <person name="Kiss B."/>
            <person name="Kocsube S."/>
            <person name="Kotiranta H."/>
            <person name="LaButti K.M."/>
            <person name="Lechner B.E."/>
            <person name="Liimatainen K."/>
            <person name="Lipzen A."/>
            <person name="Lukacs Z."/>
            <person name="Mihaltcheva S."/>
            <person name="Morgado L.N."/>
            <person name="Niskanen T."/>
            <person name="Noordeloos M.E."/>
            <person name="Ohm R.A."/>
            <person name="Ortiz-Santana B."/>
            <person name="Ovrebo C."/>
            <person name="Racz N."/>
            <person name="Riley R."/>
            <person name="Savchenko A."/>
            <person name="Shiryaev A."/>
            <person name="Soop K."/>
            <person name="Spirin V."/>
            <person name="Szebenyi C."/>
            <person name="Tomsovsky M."/>
            <person name="Tulloss R.E."/>
            <person name="Uehling J."/>
            <person name="Grigoriev I.V."/>
            <person name="Vagvolgyi C."/>
            <person name="Papp T."/>
            <person name="Martin F.M."/>
            <person name="Miettinen O."/>
            <person name="Hibbett D.S."/>
            <person name="Nagy L.G."/>
        </authorList>
    </citation>
    <scope>NUCLEOTIDE SEQUENCE [LARGE SCALE GENOMIC DNA]</scope>
    <source>
        <strain evidence="2 3">CBS 309.79</strain>
    </source>
</reference>
<gene>
    <name evidence="2" type="ORF">BDV98DRAFT_53266</name>
</gene>
<sequence length="71" mass="8212">MITGRRPAVQYCSSPRRTCFGEVISELLPVEPEETAFLCICLHLLCIMVPIVMRPIYLTFLNDTCFSRRLF</sequence>
<evidence type="ECO:0000313" key="2">
    <source>
        <dbReference type="EMBL" id="TFL02152.1"/>
    </source>
</evidence>